<gene>
    <name evidence="1" type="ORF">F5897_000924</name>
</gene>
<dbReference type="AlphaFoldDB" id="A0A840DJF0"/>
<name>A0A840DJF0_9MICO</name>
<reference evidence="1" key="1">
    <citation type="submission" date="2020-08" db="EMBL/GenBank/DDBJ databases">
        <title>Sequencing the genomes of 1000 actinobacteria strains.</title>
        <authorList>
            <person name="Klenk H.-P."/>
        </authorList>
    </citation>
    <scope>NUCLEOTIDE SEQUENCE [LARGE SCALE GENOMIC DNA]</scope>
    <source>
        <strain evidence="1">DSM 27064</strain>
    </source>
</reference>
<accession>A0A840DJF0</accession>
<protein>
    <submittedName>
        <fullName evidence="1">Uncharacterized protein</fullName>
    </submittedName>
</protein>
<proteinExistence type="predicted"/>
<dbReference type="RefSeq" id="WP_183304641.1">
    <property type="nucleotide sequence ID" value="NZ_JACIFD010000008.1"/>
</dbReference>
<comment type="caution">
    <text evidence="1">The sequence shown here is derived from an EMBL/GenBank/DDBJ whole genome shotgun (WGS) entry which is preliminary data.</text>
</comment>
<organism evidence="1 2">
    <name type="scientific">Canibacter oris</name>
    <dbReference type="NCBI Taxonomy" id="1365628"/>
    <lineage>
        <taxon>Bacteria</taxon>
        <taxon>Bacillati</taxon>
        <taxon>Actinomycetota</taxon>
        <taxon>Actinomycetes</taxon>
        <taxon>Micrococcales</taxon>
        <taxon>Microbacteriaceae</taxon>
        <taxon>Canibacter</taxon>
    </lineage>
</organism>
<dbReference type="Proteomes" id="UP000571183">
    <property type="component" value="Unassembled WGS sequence"/>
</dbReference>
<evidence type="ECO:0000313" key="1">
    <source>
        <dbReference type="EMBL" id="MBB4071612.1"/>
    </source>
</evidence>
<dbReference type="EMBL" id="JACIFD010000008">
    <property type="protein sequence ID" value="MBB4071612.1"/>
    <property type="molecule type" value="Genomic_DNA"/>
</dbReference>
<keyword evidence="2" id="KW-1185">Reference proteome</keyword>
<sequence>MKHRRDSKKYIWFEPWVVVAWVRYKALVDNGLEQRRRAAGFELTDEEKQRIIKTWIRAGGKLPEEQ</sequence>
<evidence type="ECO:0000313" key="2">
    <source>
        <dbReference type="Proteomes" id="UP000571183"/>
    </source>
</evidence>